<reference evidence="3 4" key="1">
    <citation type="submission" date="2018-04" db="EMBL/GenBank/DDBJ databases">
        <title>WGS assembly of Panicum hallii var. hallii HAL2.</title>
        <authorList>
            <person name="Lovell J."/>
            <person name="Jenkins J."/>
            <person name="Lowry D."/>
            <person name="Mamidi S."/>
            <person name="Sreedasyam A."/>
            <person name="Weng X."/>
            <person name="Barry K."/>
            <person name="Bonette J."/>
            <person name="Campitelli B."/>
            <person name="Daum C."/>
            <person name="Gordon S."/>
            <person name="Gould B."/>
            <person name="Lipzen A."/>
            <person name="MacQueen A."/>
            <person name="Palacio-Mejia J."/>
            <person name="Plott C."/>
            <person name="Shakirov E."/>
            <person name="Shu S."/>
            <person name="Yoshinaga Y."/>
            <person name="Zane M."/>
            <person name="Rokhsar D."/>
            <person name="Grimwood J."/>
            <person name="Schmutz J."/>
            <person name="Juenger T."/>
        </authorList>
    </citation>
    <scope>NUCLEOTIDE SEQUENCE [LARGE SCALE GENOMIC DNA]</scope>
    <source>
        <strain evidence="4">cv. HAL2</strain>
    </source>
</reference>
<dbReference type="Gramene" id="PUZ54546">
    <property type="protein sequence ID" value="PUZ54546"/>
    <property type="gene ID" value="GQ55_5G140600"/>
</dbReference>
<dbReference type="AlphaFoldDB" id="A0A2T7DG33"/>
<dbReference type="Proteomes" id="UP000244336">
    <property type="component" value="Chromosome 5"/>
</dbReference>
<evidence type="ECO:0000256" key="1">
    <source>
        <dbReference type="SAM" id="MobiDB-lite"/>
    </source>
</evidence>
<accession>A0A2T7DG33</accession>
<evidence type="ECO:0000256" key="2">
    <source>
        <dbReference type="SAM" id="SignalP"/>
    </source>
</evidence>
<evidence type="ECO:0000313" key="4">
    <source>
        <dbReference type="Proteomes" id="UP000244336"/>
    </source>
</evidence>
<sequence>MASRKAAVASLPSLLLIGALVAVMASPGAVAEEGAASAQFPSPDRATPSPTPEPSPKNSRAVRAGSPAV</sequence>
<name>A0A2T7DG33_9POAL</name>
<protein>
    <submittedName>
        <fullName evidence="3">Uncharacterized protein</fullName>
    </submittedName>
</protein>
<dbReference type="OrthoDB" id="695728at2759"/>
<feature type="signal peptide" evidence="2">
    <location>
        <begin position="1"/>
        <end position="31"/>
    </location>
</feature>
<proteinExistence type="predicted"/>
<keyword evidence="4" id="KW-1185">Reference proteome</keyword>
<gene>
    <name evidence="3" type="ORF">GQ55_5G140600</name>
</gene>
<dbReference type="EMBL" id="CM009753">
    <property type="protein sequence ID" value="PUZ54546.1"/>
    <property type="molecule type" value="Genomic_DNA"/>
</dbReference>
<feature type="region of interest" description="Disordered" evidence="1">
    <location>
        <begin position="32"/>
        <end position="69"/>
    </location>
</feature>
<keyword evidence="2" id="KW-0732">Signal</keyword>
<evidence type="ECO:0000313" key="3">
    <source>
        <dbReference type="EMBL" id="PUZ54546.1"/>
    </source>
</evidence>
<organism evidence="3 4">
    <name type="scientific">Panicum hallii var. hallii</name>
    <dbReference type="NCBI Taxonomy" id="1504633"/>
    <lineage>
        <taxon>Eukaryota</taxon>
        <taxon>Viridiplantae</taxon>
        <taxon>Streptophyta</taxon>
        <taxon>Embryophyta</taxon>
        <taxon>Tracheophyta</taxon>
        <taxon>Spermatophyta</taxon>
        <taxon>Magnoliopsida</taxon>
        <taxon>Liliopsida</taxon>
        <taxon>Poales</taxon>
        <taxon>Poaceae</taxon>
        <taxon>PACMAD clade</taxon>
        <taxon>Panicoideae</taxon>
        <taxon>Panicodae</taxon>
        <taxon>Paniceae</taxon>
        <taxon>Panicinae</taxon>
        <taxon>Panicum</taxon>
        <taxon>Panicum sect. Panicum</taxon>
    </lineage>
</organism>
<feature type="chain" id="PRO_5015550644" evidence="2">
    <location>
        <begin position="32"/>
        <end position="69"/>
    </location>
</feature>